<dbReference type="InterPro" id="IPR040236">
    <property type="entry name" value="TMEM198"/>
</dbReference>
<feature type="transmembrane region" description="Helical" evidence="7">
    <location>
        <begin position="234"/>
        <end position="253"/>
    </location>
</feature>
<proteinExistence type="inferred from homology"/>
<keyword evidence="3 7" id="KW-0812">Transmembrane</keyword>
<dbReference type="InterPro" id="IPR025256">
    <property type="entry name" value="TM7S3/TM198-like_dom"/>
</dbReference>
<gene>
    <name evidence="10" type="ORF">BG006_003785</name>
</gene>
<keyword evidence="5 7" id="KW-0472">Membrane</keyword>
<evidence type="ECO:0000256" key="8">
    <source>
        <dbReference type="SAM" id="SignalP"/>
    </source>
</evidence>
<evidence type="ECO:0000256" key="2">
    <source>
        <dbReference type="ARBA" id="ARBA00006244"/>
    </source>
</evidence>
<evidence type="ECO:0000256" key="7">
    <source>
        <dbReference type="SAM" id="Phobius"/>
    </source>
</evidence>
<keyword evidence="11" id="KW-1185">Reference proteome</keyword>
<dbReference type="PANTHER" id="PTHR31247:SF5">
    <property type="entry name" value="DUF4203 DOMAIN-CONTAINING PROTEIN"/>
    <property type="match status" value="1"/>
</dbReference>
<dbReference type="Pfam" id="PF13886">
    <property type="entry name" value="TM7S3_TM198"/>
    <property type="match status" value="1"/>
</dbReference>
<comment type="similarity">
    <text evidence="2">Belongs to the TMEM198 family.</text>
</comment>
<evidence type="ECO:0000256" key="6">
    <source>
        <dbReference type="ARBA" id="ARBA00049737"/>
    </source>
</evidence>
<reference evidence="10" key="1">
    <citation type="journal article" date="2020" name="Fungal Divers.">
        <title>Resolving the Mortierellaceae phylogeny through synthesis of multi-gene phylogenetics and phylogenomics.</title>
        <authorList>
            <person name="Vandepol N."/>
            <person name="Liber J."/>
            <person name="Desiro A."/>
            <person name="Na H."/>
            <person name="Kennedy M."/>
            <person name="Barry K."/>
            <person name="Grigoriev I.V."/>
            <person name="Miller A.N."/>
            <person name="O'Donnell K."/>
            <person name="Stajich J.E."/>
            <person name="Bonito G."/>
        </authorList>
    </citation>
    <scope>NUCLEOTIDE SEQUENCE</scope>
    <source>
        <strain evidence="10">NVP1</strain>
    </source>
</reference>
<dbReference type="GO" id="GO:0005886">
    <property type="term" value="C:plasma membrane"/>
    <property type="evidence" value="ECO:0007669"/>
    <property type="project" value="TreeGrafter"/>
</dbReference>
<comment type="caution">
    <text evidence="10">The sequence shown here is derived from an EMBL/GenBank/DDBJ whole genome shotgun (WGS) entry which is preliminary data.</text>
</comment>
<feature type="transmembrane region" description="Helical" evidence="7">
    <location>
        <begin position="141"/>
        <end position="159"/>
    </location>
</feature>
<evidence type="ECO:0000256" key="1">
    <source>
        <dbReference type="ARBA" id="ARBA00004141"/>
    </source>
</evidence>
<feature type="transmembrane region" description="Helical" evidence="7">
    <location>
        <begin position="117"/>
        <end position="136"/>
    </location>
</feature>
<evidence type="ECO:0000313" key="11">
    <source>
        <dbReference type="Proteomes" id="UP000696485"/>
    </source>
</evidence>
<dbReference type="AlphaFoldDB" id="A0A9P5SSR8"/>
<sequence length="428" mass="46527">MATIWTKHIVLLACILLSICACLVSASPLPEDLNQASNNSLVDPFSAPDSQATTKFTWENFIYGILFIFFGGVEVLHGYRYIRFTMLVAGFLVWSSTAVMIMIIVNTGSGSYLSSELYFLIWLAVGIVGSLVSFYLYHVGIVLTGAYGVFVVTAIIFTATNLRNYIVRYTLLVIFVILGGYLTKCYERIAVILATSVGGAYMMMFGLDMFVQTGFRATYHVILSQSKAEFKPNVGTWVMVACVPVIAIFGIIWELMHHETPVGSWWFGIGAKPLPETPGEKPRRCCCFLLAAKRPKVPPKDIPSGSDTTLVDLESGKGGGGCCGARKKAPKKGATIAVSPSTMALTQPTPPIAMTAETIPSPYDDIEPGSPVDEKAVVAAPASVPTTAVSRAEKTTKLPHETIGHTGIRKVVIEREEHEFSLDLSERF</sequence>
<evidence type="ECO:0000256" key="5">
    <source>
        <dbReference type="ARBA" id="ARBA00023136"/>
    </source>
</evidence>
<evidence type="ECO:0000259" key="9">
    <source>
        <dbReference type="Pfam" id="PF13886"/>
    </source>
</evidence>
<protein>
    <recommendedName>
        <fullName evidence="6">Transmembrane protein 198</fullName>
    </recommendedName>
</protein>
<accession>A0A9P5SSR8</accession>
<feature type="transmembrane region" description="Helical" evidence="7">
    <location>
        <begin position="86"/>
        <end position="105"/>
    </location>
</feature>
<comment type="subcellular location">
    <subcellularLocation>
        <location evidence="1">Membrane</location>
        <topology evidence="1">Multi-pass membrane protein</topology>
    </subcellularLocation>
</comment>
<keyword evidence="4 7" id="KW-1133">Transmembrane helix</keyword>
<dbReference type="EMBL" id="JAAAUY010000021">
    <property type="protein sequence ID" value="KAF9337612.1"/>
    <property type="molecule type" value="Genomic_DNA"/>
</dbReference>
<dbReference type="Proteomes" id="UP000696485">
    <property type="component" value="Unassembled WGS sequence"/>
</dbReference>
<feature type="transmembrane region" description="Helical" evidence="7">
    <location>
        <begin position="189"/>
        <end position="207"/>
    </location>
</feature>
<feature type="chain" id="PRO_5040244207" description="Transmembrane protein 198" evidence="8">
    <location>
        <begin position="27"/>
        <end position="428"/>
    </location>
</feature>
<dbReference type="PANTHER" id="PTHR31247">
    <property type="entry name" value="TRANSMEMBRANE PROTEIN 198 FAMILY MEMBER"/>
    <property type="match status" value="1"/>
</dbReference>
<feature type="transmembrane region" description="Helical" evidence="7">
    <location>
        <begin position="165"/>
        <end position="182"/>
    </location>
</feature>
<evidence type="ECO:0000256" key="3">
    <source>
        <dbReference type="ARBA" id="ARBA00022692"/>
    </source>
</evidence>
<name>A0A9P5SSR8_9FUNG</name>
<feature type="signal peptide" evidence="8">
    <location>
        <begin position="1"/>
        <end position="26"/>
    </location>
</feature>
<dbReference type="PROSITE" id="PS51257">
    <property type="entry name" value="PROKAR_LIPOPROTEIN"/>
    <property type="match status" value="1"/>
</dbReference>
<feature type="domain" description="TM7S3/TM198-like" evidence="9">
    <location>
        <begin position="64"/>
        <end position="253"/>
    </location>
</feature>
<evidence type="ECO:0000256" key="4">
    <source>
        <dbReference type="ARBA" id="ARBA00022989"/>
    </source>
</evidence>
<feature type="transmembrane region" description="Helical" evidence="7">
    <location>
        <begin position="61"/>
        <end position="79"/>
    </location>
</feature>
<evidence type="ECO:0000313" key="10">
    <source>
        <dbReference type="EMBL" id="KAF9337612.1"/>
    </source>
</evidence>
<organism evidence="10 11">
    <name type="scientific">Podila minutissima</name>
    <dbReference type="NCBI Taxonomy" id="64525"/>
    <lineage>
        <taxon>Eukaryota</taxon>
        <taxon>Fungi</taxon>
        <taxon>Fungi incertae sedis</taxon>
        <taxon>Mucoromycota</taxon>
        <taxon>Mortierellomycotina</taxon>
        <taxon>Mortierellomycetes</taxon>
        <taxon>Mortierellales</taxon>
        <taxon>Mortierellaceae</taxon>
        <taxon>Podila</taxon>
    </lineage>
</organism>
<keyword evidence="8" id="KW-0732">Signal</keyword>